<dbReference type="FunFam" id="1.10.150.20:FF:000002">
    <property type="entry name" value="DNA polymerase I"/>
    <property type="match status" value="1"/>
</dbReference>
<dbReference type="Gene3D" id="1.20.1060.10">
    <property type="entry name" value="Taq DNA Polymerase, Chain T, domain 4"/>
    <property type="match status" value="1"/>
</dbReference>
<comment type="caution">
    <text evidence="3">The sequence shown here is derived from an EMBL/GenBank/DDBJ whole genome shotgun (WGS) entry which is preliminary data.</text>
</comment>
<feature type="domain" description="DNA-directed DNA polymerase family A palm" evidence="2">
    <location>
        <begin position="79"/>
        <end position="240"/>
    </location>
</feature>
<dbReference type="PANTHER" id="PTHR10133:SF27">
    <property type="entry name" value="DNA POLYMERASE NU"/>
    <property type="match status" value="1"/>
</dbReference>
<gene>
    <name evidence="3" type="ORF">S01H4_56540</name>
</gene>
<proteinExistence type="predicted"/>
<evidence type="ECO:0000256" key="1">
    <source>
        <dbReference type="ARBA" id="ARBA00022705"/>
    </source>
</evidence>
<dbReference type="Pfam" id="PF00476">
    <property type="entry name" value="DNA_pol_A"/>
    <property type="match status" value="1"/>
</dbReference>
<accession>X1E2E4</accession>
<dbReference type="PANTHER" id="PTHR10133">
    <property type="entry name" value="DNA POLYMERASE I"/>
    <property type="match status" value="1"/>
</dbReference>
<protein>
    <recommendedName>
        <fullName evidence="2">DNA-directed DNA polymerase family A palm domain-containing protein</fullName>
    </recommendedName>
</protein>
<keyword evidence="1" id="KW-0235">DNA replication</keyword>
<feature type="non-terminal residue" evidence="3">
    <location>
        <position position="240"/>
    </location>
</feature>
<dbReference type="AlphaFoldDB" id="X1E2E4"/>
<sequence length="240" mass="27074">STDAAVLEQLTDQHPIVEPILQYRTLSKLKNTYVDKLPSLINLRTNRVHASFNQTITATGRLSSSDPNLQNIPIRTELGSKVRSAFIPKNKSDCILRADYSQIELRLLAHFSKDQALMAAFAADQDIHRFVASQIFNVPIEDVTSEMRSRCKAVNFGIIYGQGAFGLSRSIGISQPEAKKFIDDYFARYSSIRKFMDSCIDAAKHTGYAETILHRRRKITNINNRNANKRAQAERLAINT</sequence>
<dbReference type="Gene3D" id="1.10.150.20">
    <property type="entry name" value="5' to 3' exonuclease, C-terminal subdomain"/>
    <property type="match status" value="1"/>
</dbReference>
<dbReference type="SUPFAM" id="SSF56672">
    <property type="entry name" value="DNA/RNA polymerases"/>
    <property type="match status" value="1"/>
</dbReference>
<dbReference type="GO" id="GO:0006261">
    <property type="term" value="P:DNA-templated DNA replication"/>
    <property type="evidence" value="ECO:0007669"/>
    <property type="project" value="InterPro"/>
</dbReference>
<feature type="non-terminal residue" evidence="3">
    <location>
        <position position="1"/>
    </location>
</feature>
<name>X1E2E4_9ZZZZ</name>
<dbReference type="PRINTS" id="PR00868">
    <property type="entry name" value="DNAPOLI"/>
</dbReference>
<dbReference type="GO" id="GO:0003677">
    <property type="term" value="F:DNA binding"/>
    <property type="evidence" value="ECO:0007669"/>
    <property type="project" value="InterPro"/>
</dbReference>
<evidence type="ECO:0000313" key="3">
    <source>
        <dbReference type="EMBL" id="GAH14570.1"/>
    </source>
</evidence>
<dbReference type="SMART" id="SM00482">
    <property type="entry name" value="POLAc"/>
    <property type="match status" value="1"/>
</dbReference>
<dbReference type="InterPro" id="IPR043502">
    <property type="entry name" value="DNA/RNA_pol_sf"/>
</dbReference>
<organism evidence="3">
    <name type="scientific">marine sediment metagenome</name>
    <dbReference type="NCBI Taxonomy" id="412755"/>
    <lineage>
        <taxon>unclassified sequences</taxon>
        <taxon>metagenomes</taxon>
        <taxon>ecological metagenomes</taxon>
    </lineage>
</organism>
<dbReference type="GO" id="GO:0006302">
    <property type="term" value="P:double-strand break repair"/>
    <property type="evidence" value="ECO:0007669"/>
    <property type="project" value="TreeGrafter"/>
</dbReference>
<dbReference type="GO" id="GO:0003887">
    <property type="term" value="F:DNA-directed DNA polymerase activity"/>
    <property type="evidence" value="ECO:0007669"/>
    <property type="project" value="InterPro"/>
</dbReference>
<dbReference type="InterPro" id="IPR002298">
    <property type="entry name" value="DNA_polymerase_A"/>
</dbReference>
<dbReference type="EMBL" id="BART01032771">
    <property type="protein sequence ID" value="GAH14570.1"/>
    <property type="molecule type" value="Genomic_DNA"/>
</dbReference>
<reference evidence="3" key="1">
    <citation type="journal article" date="2014" name="Front. Microbiol.">
        <title>High frequency of phylogenetically diverse reductive dehalogenase-homologous genes in deep subseafloor sedimentary metagenomes.</title>
        <authorList>
            <person name="Kawai M."/>
            <person name="Futagami T."/>
            <person name="Toyoda A."/>
            <person name="Takaki Y."/>
            <person name="Nishi S."/>
            <person name="Hori S."/>
            <person name="Arai W."/>
            <person name="Tsubouchi T."/>
            <person name="Morono Y."/>
            <person name="Uchiyama I."/>
            <person name="Ito T."/>
            <person name="Fujiyama A."/>
            <person name="Inagaki F."/>
            <person name="Takami H."/>
        </authorList>
    </citation>
    <scope>NUCLEOTIDE SEQUENCE</scope>
    <source>
        <strain evidence="3">Expedition CK06-06</strain>
    </source>
</reference>
<evidence type="ECO:0000259" key="2">
    <source>
        <dbReference type="SMART" id="SM00482"/>
    </source>
</evidence>
<dbReference type="InterPro" id="IPR001098">
    <property type="entry name" value="DNA-dir_DNA_pol_A_palm_dom"/>
</dbReference>